<sequence>MGACSSSLESNMSSSGEITLELVQQILKEVEKDSSVSFLRCLKVEELNEGMHAGSSLRRVTVKYTRGGDTSQHSLSLIVKAPTSDTSDINALQLSTLFPREIHMFSEILPRMSALLKRALPDRHEEFAAKGYYTRKTPSYLLAFEDLSPKGFKPPKRKEGLDLRHSSLAIKALARFHAASVMIRREDKNLFTVFDKYYLQEKVKTENDKQAPLEFISAVVHLMKSRKEFDPSWAHRLQKRYETLLEDLERLRERDDGRFNVLIHGDFAIHNVMYRHSESSGEVESFMMVDFQTCSYSSPALDLHHFIIVSANDDVRANHIDTLLREYHAELATTLKALGAPTELIISLPQLLEEFDRMMPLGLFCATCLLPILTFDIDKTSAVTAEHMSDENRETLEKFRPMITEDFLKTLKIILPIFIQKKVL</sequence>
<dbReference type="InterPro" id="IPR015897">
    <property type="entry name" value="CHK_kinase-like"/>
</dbReference>
<dbReference type="SUPFAM" id="SSF56112">
    <property type="entry name" value="Protein kinase-like (PK-like)"/>
    <property type="match status" value="1"/>
</dbReference>
<organism evidence="2 3">
    <name type="scientific">Dryococelus australis</name>
    <dbReference type="NCBI Taxonomy" id="614101"/>
    <lineage>
        <taxon>Eukaryota</taxon>
        <taxon>Metazoa</taxon>
        <taxon>Ecdysozoa</taxon>
        <taxon>Arthropoda</taxon>
        <taxon>Hexapoda</taxon>
        <taxon>Insecta</taxon>
        <taxon>Pterygota</taxon>
        <taxon>Neoptera</taxon>
        <taxon>Polyneoptera</taxon>
        <taxon>Phasmatodea</taxon>
        <taxon>Verophasmatodea</taxon>
        <taxon>Anareolatae</taxon>
        <taxon>Phasmatidae</taxon>
        <taxon>Eurycanthinae</taxon>
        <taxon>Dryococelus</taxon>
    </lineage>
</organism>
<reference evidence="2 3" key="1">
    <citation type="submission" date="2023-02" db="EMBL/GenBank/DDBJ databases">
        <title>LHISI_Scaffold_Assembly.</title>
        <authorList>
            <person name="Stuart O.P."/>
            <person name="Cleave R."/>
            <person name="Magrath M.J.L."/>
            <person name="Mikheyev A.S."/>
        </authorList>
    </citation>
    <scope>NUCLEOTIDE SEQUENCE [LARGE SCALE GENOMIC DNA]</scope>
    <source>
        <strain evidence="2">Daus_M_001</strain>
        <tissue evidence="2">Leg muscle</tissue>
    </source>
</reference>
<dbReference type="PANTHER" id="PTHR11012">
    <property type="entry name" value="PROTEIN KINASE-LIKE DOMAIN-CONTAINING"/>
    <property type="match status" value="1"/>
</dbReference>
<dbReference type="Proteomes" id="UP001159363">
    <property type="component" value="Chromosome 15"/>
</dbReference>
<proteinExistence type="predicted"/>
<evidence type="ECO:0000313" key="3">
    <source>
        <dbReference type="Proteomes" id="UP001159363"/>
    </source>
</evidence>
<comment type="caution">
    <text evidence="2">The sequence shown here is derived from an EMBL/GenBank/DDBJ whole genome shotgun (WGS) entry which is preliminary data.</text>
</comment>
<name>A0ABQ9G652_9NEOP</name>
<dbReference type="InterPro" id="IPR011009">
    <property type="entry name" value="Kinase-like_dom_sf"/>
</dbReference>
<dbReference type="SMART" id="SM00587">
    <property type="entry name" value="CHK"/>
    <property type="match status" value="1"/>
</dbReference>
<keyword evidence="3" id="KW-1185">Reference proteome</keyword>
<dbReference type="PANTHER" id="PTHR11012:SF56">
    <property type="entry name" value="CHK KINASE-LIKE DOMAIN-CONTAINING PROTEIN-RELATED"/>
    <property type="match status" value="1"/>
</dbReference>
<feature type="domain" description="CHK kinase-like" evidence="1">
    <location>
        <begin position="142"/>
        <end position="337"/>
    </location>
</feature>
<evidence type="ECO:0000259" key="1">
    <source>
        <dbReference type="SMART" id="SM00587"/>
    </source>
</evidence>
<evidence type="ECO:0000313" key="2">
    <source>
        <dbReference type="EMBL" id="KAJ8866966.1"/>
    </source>
</evidence>
<dbReference type="Pfam" id="PF02958">
    <property type="entry name" value="EcKL"/>
    <property type="match status" value="1"/>
</dbReference>
<protein>
    <recommendedName>
        <fullName evidence="1">CHK kinase-like domain-containing protein</fullName>
    </recommendedName>
</protein>
<dbReference type="InterPro" id="IPR004119">
    <property type="entry name" value="EcKL"/>
</dbReference>
<dbReference type="Gene3D" id="3.90.1200.10">
    <property type="match status" value="1"/>
</dbReference>
<accession>A0ABQ9G652</accession>
<dbReference type="EMBL" id="JARBHB010000016">
    <property type="protein sequence ID" value="KAJ8866966.1"/>
    <property type="molecule type" value="Genomic_DNA"/>
</dbReference>
<gene>
    <name evidence="2" type="ORF">PR048_032828</name>
</gene>